<accession>A0AAD4WLH7</accession>
<keyword evidence="2" id="KW-1185">Reference proteome</keyword>
<comment type="caution">
    <text evidence="1">The sequence shown here is derived from an EMBL/GenBank/DDBJ whole genome shotgun (WGS) entry which is preliminary data.</text>
</comment>
<protein>
    <submittedName>
        <fullName evidence="1">Uncharacterized protein</fullName>
    </submittedName>
</protein>
<dbReference type="EMBL" id="JAJFAZ020000002">
    <property type="protein sequence ID" value="KAI5344237.1"/>
    <property type="molecule type" value="Genomic_DNA"/>
</dbReference>
<name>A0AAD4WLH7_PRUDU</name>
<evidence type="ECO:0000313" key="1">
    <source>
        <dbReference type="EMBL" id="KAI5344237.1"/>
    </source>
</evidence>
<sequence length="116" mass="12663">MVDFKISQSMFVGGRPLMEDSISPSALPLHSIVFDAVASLLHQFEILAMAARTPPASLPVPNTSVVPVILALNDPIFQAPFIAPQDSITYNPLDLMSIIQFSARHSPKKGLRRPKK</sequence>
<dbReference type="AlphaFoldDB" id="A0AAD4WLH7"/>
<gene>
    <name evidence="1" type="ORF">L3X38_012114</name>
</gene>
<dbReference type="Proteomes" id="UP001054821">
    <property type="component" value="Chromosome 2"/>
</dbReference>
<evidence type="ECO:0000313" key="2">
    <source>
        <dbReference type="Proteomes" id="UP001054821"/>
    </source>
</evidence>
<organism evidence="1 2">
    <name type="scientific">Prunus dulcis</name>
    <name type="common">Almond</name>
    <name type="synonym">Amygdalus dulcis</name>
    <dbReference type="NCBI Taxonomy" id="3755"/>
    <lineage>
        <taxon>Eukaryota</taxon>
        <taxon>Viridiplantae</taxon>
        <taxon>Streptophyta</taxon>
        <taxon>Embryophyta</taxon>
        <taxon>Tracheophyta</taxon>
        <taxon>Spermatophyta</taxon>
        <taxon>Magnoliopsida</taxon>
        <taxon>eudicotyledons</taxon>
        <taxon>Gunneridae</taxon>
        <taxon>Pentapetalae</taxon>
        <taxon>rosids</taxon>
        <taxon>fabids</taxon>
        <taxon>Rosales</taxon>
        <taxon>Rosaceae</taxon>
        <taxon>Amygdaloideae</taxon>
        <taxon>Amygdaleae</taxon>
        <taxon>Prunus</taxon>
    </lineage>
</organism>
<proteinExistence type="predicted"/>
<reference evidence="1 2" key="1">
    <citation type="journal article" date="2022" name="G3 (Bethesda)">
        <title>Whole-genome sequence and methylome profiling of the almond [Prunus dulcis (Mill.) D.A. Webb] cultivar 'Nonpareil'.</title>
        <authorList>
            <person name="D'Amico-Willman K.M."/>
            <person name="Ouma W.Z."/>
            <person name="Meulia T."/>
            <person name="Sideli G.M."/>
            <person name="Gradziel T.M."/>
            <person name="Fresnedo-Ramirez J."/>
        </authorList>
    </citation>
    <scope>NUCLEOTIDE SEQUENCE [LARGE SCALE GENOMIC DNA]</scope>
    <source>
        <strain evidence="1">Clone GOH B32 T37-40</strain>
    </source>
</reference>